<comment type="similarity">
    <text evidence="1">Belongs to the polysaccharide lyase 8 family.</text>
</comment>
<dbReference type="Gene3D" id="2.70.98.10">
    <property type="match status" value="1"/>
</dbReference>
<reference evidence="8 9" key="1">
    <citation type="submission" date="2019-03" db="EMBL/GenBank/DDBJ databases">
        <title>Draft genome sequences of novel Actinobacteria.</title>
        <authorList>
            <person name="Sahin N."/>
            <person name="Ay H."/>
            <person name="Saygin H."/>
        </authorList>
    </citation>
    <scope>NUCLEOTIDE SEQUENCE [LARGE SCALE GENOMIC DNA]</scope>
    <source>
        <strain evidence="8 9">5K138</strain>
    </source>
</reference>
<feature type="domain" description="Polysaccharide lyase family 8 C-terminal" evidence="6">
    <location>
        <begin position="702"/>
        <end position="766"/>
    </location>
</feature>
<dbReference type="RefSeq" id="WP_131898176.1">
    <property type="nucleotide sequence ID" value="NZ_SMKZ01000034.1"/>
</dbReference>
<dbReference type="SUPFAM" id="SSF48230">
    <property type="entry name" value="Chondroitin AC/alginate lyase"/>
    <property type="match status" value="1"/>
</dbReference>
<keyword evidence="3" id="KW-0456">Lyase</keyword>
<dbReference type="InterPro" id="IPR038970">
    <property type="entry name" value="Lyase_8"/>
</dbReference>
<dbReference type="GO" id="GO:0005576">
    <property type="term" value="C:extracellular region"/>
    <property type="evidence" value="ECO:0007669"/>
    <property type="project" value="InterPro"/>
</dbReference>
<evidence type="ECO:0000259" key="7">
    <source>
        <dbReference type="Pfam" id="PF08124"/>
    </source>
</evidence>
<feature type="domain" description="Polysaccharide lyase family 8 central" evidence="5">
    <location>
        <begin position="431"/>
        <end position="686"/>
    </location>
</feature>
<dbReference type="Gene3D" id="1.50.10.100">
    <property type="entry name" value="Chondroitin AC/alginate lyase"/>
    <property type="match status" value="1"/>
</dbReference>
<evidence type="ECO:0000259" key="6">
    <source>
        <dbReference type="Pfam" id="PF02884"/>
    </source>
</evidence>
<dbReference type="InterPro" id="IPR006311">
    <property type="entry name" value="TAT_signal"/>
</dbReference>
<dbReference type="AlphaFoldDB" id="A0A4R5CW81"/>
<name>A0A4R5CW81_9ACTN</name>
<evidence type="ECO:0008006" key="10">
    <source>
        <dbReference type="Google" id="ProtNLM"/>
    </source>
</evidence>
<gene>
    <name evidence="8" type="ORF">E1269_21025</name>
</gene>
<comment type="caution">
    <text evidence="8">The sequence shown here is derived from an EMBL/GenBank/DDBJ whole genome shotgun (WGS) entry which is preliminary data.</text>
</comment>
<dbReference type="Gene3D" id="2.60.220.10">
    <property type="entry name" value="Polysaccharide lyase family 8-like, C-terminal"/>
    <property type="match status" value="1"/>
</dbReference>
<dbReference type="PANTHER" id="PTHR38481:SF1">
    <property type="entry name" value="HYALURONATE LYASE"/>
    <property type="match status" value="1"/>
</dbReference>
<dbReference type="Pfam" id="PF02884">
    <property type="entry name" value="Lyase_8_C"/>
    <property type="match status" value="1"/>
</dbReference>
<accession>A0A4R5CW81</accession>
<evidence type="ECO:0000256" key="4">
    <source>
        <dbReference type="PIRSR" id="PIRSR638970-1"/>
    </source>
</evidence>
<dbReference type="GO" id="GO:0030246">
    <property type="term" value="F:carbohydrate binding"/>
    <property type="evidence" value="ECO:0007669"/>
    <property type="project" value="InterPro"/>
</dbReference>
<dbReference type="PROSITE" id="PS51318">
    <property type="entry name" value="TAT"/>
    <property type="match status" value="1"/>
</dbReference>
<feature type="active site" evidence="4">
    <location>
        <position position="350"/>
    </location>
</feature>
<dbReference type="Pfam" id="PF02278">
    <property type="entry name" value="Lyase_8"/>
    <property type="match status" value="1"/>
</dbReference>
<dbReference type="EMBL" id="SMKZ01000034">
    <property type="protein sequence ID" value="TDE02784.1"/>
    <property type="molecule type" value="Genomic_DNA"/>
</dbReference>
<dbReference type="Proteomes" id="UP000294739">
    <property type="component" value="Unassembled WGS sequence"/>
</dbReference>
<dbReference type="SUPFAM" id="SSF49863">
    <property type="entry name" value="Hyaluronate lyase-like, C-terminal domain"/>
    <property type="match status" value="1"/>
</dbReference>
<evidence type="ECO:0000313" key="9">
    <source>
        <dbReference type="Proteomes" id="UP000294739"/>
    </source>
</evidence>
<dbReference type="InterPro" id="IPR012970">
    <property type="entry name" value="Lyase_8_alpha_N"/>
</dbReference>
<keyword evidence="9" id="KW-1185">Reference proteome</keyword>
<dbReference type="OrthoDB" id="6636047at2"/>
<dbReference type="GO" id="GO:0016837">
    <property type="term" value="F:carbon-oxygen lyase activity, acting on polysaccharides"/>
    <property type="evidence" value="ECO:0007669"/>
    <property type="project" value="UniProtKB-ARBA"/>
</dbReference>
<dbReference type="InParanoid" id="A0A4R5CW81"/>
<dbReference type="InterPro" id="IPR003159">
    <property type="entry name" value="Lyase_8_central_dom"/>
</dbReference>
<protein>
    <recommendedName>
        <fullName evidence="10">Hyaluronate lyase</fullName>
    </recommendedName>
</protein>
<dbReference type="PANTHER" id="PTHR38481">
    <property type="entry name" value="HYALURONATE LYASE"/>
    <property type="match status" value="1"/>
</dbReference>
<feature type="active site" evidence="4">
    <location>
        <position position="296"/>
    </location>
</feature>
<keyword evidence="2" id="KW-0732">Signal</keyword>
<evidence type="ECO:0000313" key="8">
    <source>
        <dbReference type="EMBL" id="TDE02784.1"/>
    </source>
</evidence>
<dbReference type="Pfam" id="PF08124">
    <property type="entry name" value="Lyase_8_N"/>
    <property type="match status" value="1"/>
</dbReference>
<evidence type="ECO:0000256" key="1">
    <source>
        <dbReference type="ARBA" id="ARBA00006699"/>
    </source>
</evidence>
<dbReference type="GO" id="GO:0005975">
    <property type="term" value="P:carbohydrate metabolic process"/>
    <property type="evidence" value="ECO:0007669"/>
    <property type="project" value="InterPro"/>
</dbReference>
<sequence length="815" mass="89596">MSAYGTDHGISRRHLLYGLGGAAGLAALGSSDPFALPSNTAWAAPDGTGDNFDQMRATWRDILTGGDFDPADPDILAVVSNGDDVVASLLDLVDRSENRDRVFVDAPLVEEETAEAANRVARTFDRLHSMAIAYRTPGSRFVNDDGVLADVLAGLEIANQRVYNEGQEEFGSYWSSWYNWEIAVPRTLTGICTLVYDDLPADALARYLAAIDHFVPDPRFIYPPDDPVRRRLSTGANRVDLSLNIAVRGVLGRSNERIQDSRAAIADVFRYSVEGDGFYRDGSFIQHESVAYTGGYGIALLGGFARMLALVAASPWEITGPEAEFVFGTVERSFSPVIYDNQMMDLIRGRFVSRWNERDHHRARATIEQVLRLAQAADQPTAARWRATCKGWLERDTYENILTAAPVTRVALFKELLADSTVHAEPEPVNHTIFANMDRAVHRRPGWAYAIAMCSKRISYYEELTNSENWRGFHTGDGMTYLYTSDNSQFADEFWPTVDPYRLPGITVDTTRLPDGAGDGERPLPARATWVGGATDGEFAAVGMELEPLLSSLRAKKSWFCLDEYVVALGAGISADTQVETVVENRNLHASGGNTLLVEGTAQPVTPGWNAQFHNPAWAHLEGVGGYVFPAGGSLNVVREERTGAWRDINIRGPEDPITRHYATMWFDHGTAPVDESYAYLLVPGATPTRTAELAADPGRVQILVNTDRVQAVRVPRLGVTAVNFWTAGSVDGITVDAPCSLTIRHGRGPRLSVAVADPTHEQASLSVTLDRAGYRSWTEDATISVKELHPHVAFTVDTEDADGRTHTVTFHHRR</sequence>
<feature type="active site" evidence="4">
    <location>
        <position position="287"/>
    </location>
</feature>
<evidence type="ECO:0000259" key="5">
    <source>
        <dbReference type="Pfam" id="PF02278"/>
    </source>
</evidence>
<dbReference type="SUPFAM" id="SSF74650">
    <property type="entry name" value="Galactose mutarotase-like"/>
    <property type="match status" value="1"/>
</dbReference>
<feature type="domain" description="Polysaccharide lyase 8 N-terminal alpha-helical" evidence="7">
    <location>
        <begin position="59"/>
        <end position="390"/>
    </location>
</feature>
<dbReference type="InterPro" id="IPR008929">
    <property type="entry name" value="Chondroitin_lyas"/>
</dbReference>
<dbReference type="InterPro" id="IPR011071">
    <property type="entry name" value="Lyase_8-like_C"/>
</dbReference>
<dbReference type="InterPro" id="IPR011013">
    <property type="entry name" value="Gal_mutarotase_sf_dom"/>
</dbReference>
<dbReference type="InterPro" id="IPR004103">
    <property type="entry name" value="Lyase_8_C"/>
</dbReference>
<proteinExistence type="inferred from homology"/>
<dbReference type="InterPro" id="IPR014718">
    <property type="entry name" value="GH-type_carb-bd"/>
</dbReference>
<evidence type="ECO:0000256" key="2">
    <source>
        <dbReference type="ARBA" id="ARBA00022729"/>
    </source>
</evidence>
<dbReference type="CDD" id="cd01083">
    <property type="entry name" value="GAG_Lyase"/>
    <property type="match status" value="1"/>
</dbReference>
<evidence type="ECO:0000256" key="3">
    <source>
        <dbReference type="ARBA" id="ARBA00023239"/>
    </source>
</evidence>
<organism evidence="8 9">
    <name type="scientific">Jiangella asiatica</name>
    <dbReference type="NCBI Taxonomy" id="2530372"/>
    <lineage>
        <taxon>Bacteria</taxon>
        <taxon>Bacillati</taxon>
        <taxon>Actinomycetota</taxon>
        <taxon>Actinomycetes</taxon>
        <taxon>Jiangellales</taxon>
        <taxon>Jiangellaceae</taxon>
        <taxon>Jiangella</taxon>
    </lineage>
</organism>